<reference evidence="2 3" key="1">
    <citation type="journal article" date="2007" name="Int. J. Syst. Evol. Microbiol.">
        <title>Natronorubrum sulfidifaciens sp. nov., an extremely haloalkaliphilic archaeon isolated from Aiding salt lake in Xin-Jiang, China.</title>
        <authorList>
            <person name="Cui H.L."/>
            <person name="Tohty D."/>
            <person name="Liu H.C."/>
            <person name="Liu S.J."/>
            <person name="Oren A."/>
            <person name="Zhou P.J."/>
        </authorList>
    </citation>
    <scope>NUCLEOTIDE SEQUENCE [LARGE SCALE GENOMIC DNA]</scope>
    <source>
        <strain evidence="2 3">7-3</strain>
    </source>
</reference>
<proteinExistence type="predicted"/>
<gene>
    <name evidence="2" type="ORF">GCU68_03615</name>
</gene>
<evidence type="ECO:0000259" key="1">
    <source>
        <dbReference type="PROSITE" id="PS51819"/>
    </source>
</evidence>
<dbReference type="Pfam" id="PF00903">
    <property type="entry name" value="Glyoxalase"/>
    <property type="match status" value="2"/>
</dbReference>
<dbReference type="SUPFAM" id="SSF54593">
    <property type="entry name" value="Glyoxalase/Bleomycin resistance protein/Dihydroxybiphenyl dioxygenase"/>
    <property type="match status" value="1"/>
</dbReference>
<organism evidence="2 3">
    <name type="scientific">Natronorubrum aibiense</name>
    <dbReference type="NCBI Taxonomy" id="348826"/>
    <lineage>
        <taxon>Archaea</taxon>
        <taxon>Methanobacteriati</taxon>
        <taxon>Methanobacteriota</taxon>
        <taxon>Stenosarchaea group</taxon>
        <taxon>Halobacteria</taxon>
        <taxon>Halobacteriales</taxon>
        <taxon>Natrialbaceae</taxon>
        <taxon>Natronorubrum</taxon>
    </lineage>
</organism>
<dbReference type="PANTHER" id="PTHR36110:SF4">
    <property type="entry name" value="RING-CLEAVING DIOXYGENASE MHQA-RELATED"/>
    <property type="match status" value="1"/>
</dbReference>
<dbReference type="Proteomes" id="UP000326170">
    <property type="component" value="Chromosome"/>
</dbReference>
<accession>A0A5P9P0P9</accession>
<dbReference type="InterPro" id="IPR004360">
    <property type="entry name" value="Glyas_Fos-R_dOase_dom"/>
</dbReference>
<dbReference type="AlphaFoldDB" id="A0A5P9P0P9"/>
<evidence type="ECO:0000313" key="3">
    <source>
        <dbReference type="Proteomes" id="UP000326170"/>
    </source>
</evidence>
<dbReference type="InterPro" id="IPR029068">
    <property type="entry name" value="Glyas_Bleomycin-R_OHBP_Dase"/>
</dbReference>
<evidence type="ECO:0000313" key="2">
    <source>
        <dbReference type="EMBL" id="QFU81712.1"/>
    </source>
</evidence>
<feature type="domain" description="VOC" evidence="1">
    <location>
        <begin position="157"/>
        <end position="274"/>
    </location>
</feature>
<dbReference type="GeneID" id="42300106"/>
<dbReference type="InterPro" id="IPR037523">
    <property type="entry name" value="VOC_core"/>
</dbReference>
<keyword evidence="2" id="KW-0223">Dioxygenase</keyword>
<feature type="domain" description="VOC" evidence="1">
    <location>
        <begin position="7"/>
        <end position="132"/>
    </location>
</feature>
<dbReference type="Gene3D" id="3.10.180.10">
    <property type="entry name" value="2,3-Dihydroxybiphenyl 1,2-Dioxygenase, domain 1"/>
    <property type="match status" value="2"/>
</dbReference>
<dbReference type="RefSeq" id="WP_152939093.1">
    <property type="nucleotide sequence ID" value="NZ_CP045488.1"/>
</dbReference>
<dbReference type="KEGG" id="nas:GCU68_03615"/>
<sequence length="321" mass="35531">MHTDTPGLHHVTGIVGDAQEAIDFYTGVLGLRLVTQTVNFEDILQHHLYFGDATGMPGTVLTLFPDPHGDAGRVGPPQVESVALVVPDDALEYWQARLGEHDIAVDGPRERFGDRCLRLEDPVGTRLEFVADSSGTVSPTGIEPWTDGPVPTERAIRVLHGVSVLSVNPYATASTLETLGFEYESEAGGRVRYRAPGTRATVVDILERDADFGREGQGTFHHVAVRVEREDDLHEWHELFDDRGYDVSRVKDRHFFHSLYVREPGGVLFELATDTDGVAASGVDGRPGESLYLPDWFERDRELIESQLPTLTVPTAHTRDR</sequence>
<dbReference type="GO" id="GO:0051213">
    <property type="term" value="F:dioxygenase activity"/>
    <property type="evidence" value="ECO:0007669"/>
    <property type="project" value="UniProtKB-KW"/>
</dbReference>
<keyword evidence="3" id="KW-1185">Reference proteome</keyword>
<protein>
    <submittedName>
        <fullName evidence="2">Ring-cleaving dioxygenase</fullName>
    </submittedName>
</protein>
<dbReference type="OrthoDB" id="9710at2157"/>
<dbReference type="EMBL" id="CP045488">
    <property type="protein sequence ID" value="QFU81712.1"/>
    <property type="molecule type" value="Genomic_DNA"/>
</dbReference>
<dbReference type="InterPro" id="IPR052537">
    <property type="entry name" value="Extradiol_RC_dioxygenase"/>
</dbReference>
<dbReference type="PANTHER" id="PTHR36110">
    <property type="entry name" value="RING-CLEAVING DIOXYGENASE MHQE-RELATED"/>
    <property type="match status" value="1"/>
</dbReference>
<dbReference type="PROSITE" id="PS51819">
    <property type="entry name" value="VOC"/>
    <property type="match status" value="2"/>
</dbReference>
<name>A0A5P9P0P9_9EURY</name>
<keyword evidence="2" id="KW-0560">Oxidoreductase</keyword>